<dbReference type="PANTHER" id="PTHR36011">
    <property type="entry name" value="BAT2 DOMAIN PROTEIN"/>
    <property type="match status" value="1"/>
</dbReference>
<feature type="region of interest" description="Disordered" evidence="1">
    <location>
        <begin position="347"/>
        <end position="372"/>
    </location>
</feature>
<feature type="compositionally biased region" description="Gly residues" evidence="1">
    <location>
        <begin position="29"/>
        <end position="38"/>
    </location>
</feature>
<evidence type="ECO:0000256" key="1">
    <source>
        <dbReference type="SAM" id="MobiDB-lite"/>
    </source>
</evidence>
<feature type="compositionally biased region" description="Basic and acidic residues" evidence="1">
    <location>
        <begin position="1"/>
        <end position="26"/>
    </location>
</feature>
<accession>A0A2N9EXY8</accession>
<name>A0A2N9EXY8_FAGSY</name>
<protein>
    <recommendedName>
        <fullName evidence="2">DUF7798 domain-containing protein</fullName>
    </recommendedName>
</protein>
<dbReference type="Pfam" id="PF25074">
    <property type="entry name" value="DUF7798"/>
    <property type="match status" value="1"/>
</dbReference>
<dbReference type="EMBL" id="OIVN01000391">
    <property type="protein sequence ID" value="SPC79469.1"/>
    <property type="molecule type" value="Genomic_DNA"/>
</dbReference>
<proteinExistence type="predicted"/>
<dbReference type="InterPro" id="IPR056700">
    <property type="entry name" value="DUF7798"/>
</dbReference>
<dbReference type="PANTHER" id="PTHR36011:SF1">
    <property type="entry name" value="BAT2 DOMAIN PROTEIN"/>
    <property type="match status" value="1"/>
</dbReference>
<sequence>MEEENKHLLNDDKVKPKAEDVKEEAPKSTGGGGGGWGGWGFSPLSVLSDLQKAAEEISRNAAAVAQTAAKSIADMQDTAEDSESSKDEGEAEDSTNERESEDEKEKIRKSALDKLEKASEESIFGQATGVNADFAFLPLPLCILEESSYIDIAIYLRLLLKLCERLFQYFQSLKVLDNSVENLASGAWQALGSAWRGGSDFVHKIEHSAVNLAESIQHGGVPAPGSVAPSILETGKAFTAKGMQVLELVGKETIDLLITETGIEVEKNSKETEQQADEDQLYEEVTFDRCFYIYGGPEQLEELEALSNHHALLCNRRKAKLSSEQKPVFDGKLKQVQQIFSLSTEMDGGGVETDKGKKVETGAEGSDDEMKNLHDSSVSKAADMAVGFTSALTGFPVNEMIQRTTGRLESLHSEGVHRLSEMCCFAVSQLLMLGKSIISNANKVQDEDADEDIVNIEWPEDSVEKAKIIRTKAQSMTGYVEAVSNSFITGISDVTEAYLAAIKGATAESHEVIPQTSIQEKANAFSEHLRADRTTAVCKIQDGLQYLSYVIVSTSMPSA</sequence>
<feature type="compositionally biased region" description="Basic and acidic residues" evidence="1">
    <location>
        <begin position="95"/>
        <end position="108"/>
    </location>
</feature>
<reference evidence="3" key="1">
    <citation type="submission" date="2018-02" db="EMBL/GenBank/DDBJ databases">
        <authorList>
            <person name="Cohen D.B."/>
            <person name="Kent A.D."/>
        </authorList>
    </citation>
    <scope>NUCLEOTIDE SEQUENCE</scope>
</reference>
<evidence type="ECO:0000259" key="2">
    <source>
        <dbReference type="Pfam" id="PF25074"/>
    </source>
</evidence>
<organism evidence="3">
    <name type="scientific">Fagus sylvatica</name>
    <name type="common">Beechnut</name>
    <dbReference type="NCBI Taxonomy" id="28930"/>
    <lineage>
        <taxon>Eukaryota</taxon>
        <taxon>Viridiplantae</taxon>
        <taxon>Streptophyta</taxon>
        <taxon>Embryophyta</taxon>
        <taxon>Tracheophyta</taxon>
        <taxon>Spermatophyta</taxon>
        <taxon>Magnoliopsida</taxon>
        <taxon>eudicotyledons</taxon>
        <taxon>Gunneridae</taxon>
        <taxon>Pentapetalae</taxon>
        <taxon>rosids</taxon>
        <taxon>fabids</taxon>
        <taxon>Fagales</taxon>
        <taxon>Fagaceae</taxon>
        <taxon>Fagus</taxon>
    </lineage>
</organism>
<dbReference type="AlphaFoldDB" id="A0A2N9EXY8"/>
<feature type="domain" description="DUF7798" evidence="2">
    <location>
        <begin position="285"/>
        <end position="556"/>
    </location>
</feature>
<feature type="region of interest" description="Disordered" evidence="1">
    <location>
        <begin position="68"/>
        <end position="108"/>
    </location>
</feature>
<evidence type="ECO:0000313" key="3">
    <source>
        <dbReference type="EMBL" id="SPC79469.1"/>
    </source>
</evidence>
<feature type="compositionally biased region" description="Basic and acidic residues" evidence="1">
    <location>
        <begin position="352"/>
        <end position="361"/>
    </location>
</feature>
<feature type="region of interest" description="Disordered" evidence="1">
    <location>
        <begin position="1"/>
        <end position="38"/>
    </location>
</feature>
<gene>
    <name evidence="3" type="ORF">FSB_LOCUS7351</name>
</gene>